<comment type="cofactor">
    <cofactor evidence="6">
        <name>Mg(2+)</name>
        <dbReference type="ChEBI" id="CHEBI:18420"/>
    </cofactor>
    <text evidence="6">Binds 1 Mg(2+) ion per trimer.</text>
</comment>
<dbReference type="AlphaFoldDB" id="A0A2V3W2I4"/>
<dbReference type="GO" id="GO:0046872">
    <property type="term" value="F:metal ion binding"/>
    <property type="evidence" value="ECO:0007669"/>
    <property type="project" value="UniProtKB-KW"/>
</dbReference>
<evidence type="ECO:0000256" key="3">
    <source>
        <dbReference type="ARBA" id="ARBA00022679"/>
    </source>
</evidence>
<keyword evidence="2" id="KW-0762">Sugar transport</keyword>
<dbReference type="InterPro" id="IPR036542">
    <property type="entry name" value="PTS_IIA_lac/cel_sf"/>
</dbReference>
<feature type="active site" description="Tele-phosphohistidine intermediate" evidence="5">
    <location>
        <position position="80"/>
    </location>
</feature>
<keyword evidence="3" id="KW-0808">Transferase</keyword>
<keyword evidence="9" id="KW-1185">Reference proteome</keyword>
<dbReference type="Proteomes" id="UP000247922">
    <property type="component" value="Unassembled WGS sequence"/>
</dbReference>
<keyword evidence="6" id="KW-0479">Metal-binding</keyword>
<proteinExistence type="predicted"/>
<reference evidence="8 9" key="1">
    <citation type="submission" date="2018-05" db="EMBL/GenBank/DDBJ databases">
        <title>Genomic Encyclopedia of Type Strains, Phase IV (KMG-IV): sequencing the most valuable type-strain genomes for metagenomic binning, comparative biology and taxonomic classification.</title>
        <authorList>
            <person name="Goeker M."/>
        </authorList>
    </citation>
    <scope>NUCLEOTIDE SEQUENCE [LARGE SCALE GENOMIC DNA]</scope>
    <source>
        <strain evidence="8 9">DSM 22440</strain>
    </source>
</reference>
<comment type="caution">
    <text evidence="8">The sequence shown here is derived from an EMBL/GenBank/DDBJ whole genome shotgun (WGS) entry which is preliminary data.</text>
</comment>
<feature type="modified residue" description="Phosphohistidine; by HPr" evidence="7">
    <location>
        <position position="80"/>
    </location>
</feature>
<dbReference type="RefSeq" id="WP_110251919.1">
    <property type="nucleotide sequence ID" value="NZ_QJJR01000013.1"/>
</dbReference>
<evidence type="ECO:0000256" key="4">
    <source>
        <dbReference type="ARBA" id="ARBA00022683"/>
    </source>
</evidence>
<dbReference type="SUPFAM" id="SSF46973">
    <property type="entry name" value="Enzyme IIa from lactose specific PTS, IIa-lac"/>
    <property type="match status" value="1"/>
</dbReference>
<dbReference type="PANTHER" id="PTHR34382">
    <property type="entry name" value="PTS SYSTEM N,N'-DIACETYLCHITOBIOSE-SPECIFIC EIIA COMPONENT"/>
    <property type="match status" value="1"/>
</dbReference>
<organism evidence="8 9">
    <name type="scientific">Streptohalobacillus salinus</name>
    <dbReference type="NCBI Taxonomy" id="621096"/>
    <lineage>
        <taxon>Bacteria</taxon>
        <taxon>Bacillati</taxon>
        <taxon>Bacillota</taxon>
        <taxon>Bacilli</taxon>
        <taxon>Bacillales</taxon>
        <taxon>Bacillaceae</taxon>
        <taxon>Streptohalobacillus</taxon>
    </lineage>
</organism>
<feature type="binding site" evidence="6">
    <location>
        <position position="83"/>
    </location>
    <ligand>
        <name>Mg(2+)</name>
        <dbReference type="ChEBI" id="CHEBI:18420"/>
        <note>ligand shared between all trimeric partners</note>
    </ligand>
</feature>
<protein>
    <submittedName>
        <fullName evidence="8">PTS system lichenan oligosaccharide-specific IIA component (Lac family)</fullName>
    </submittedName>
</protein>
<dbReference type="PROSITE" id="PS51095">
    <property type="entry name" value="PTS_EIIA_TYPE_3"/>
    <property type="match status" value="1"/>
</dbReference>
<evidence type="ECO:0000256" key="1">
    <source>
        <dbReference type="ARBA" id="ARBA00022448"/>
    </source>
</evidence>
<keyword evidence="1" id="KW-0813">Transport</keyword>
<dbReference type="OrthoDB" id="350602at2"/>
<evidence type="ECO:0000256" key="6">
    <source>
        <dbReference type="PIRSR" id="PIRSR000699-2"/>
    </source>
</evidence>
<keyword evidence="6" id="KW-0460">Magnesium</keyword>
<evidence type="ECO:0000256" key="2">
    <source>
        <dbReference type="ARBA" id="ARBA00022597"/>
    </source>
</evidence>
<gene>
    <name evidence="8" type="ORF">DES38_11313</name>
</gene>
<dbReference type="CDD" id="cd00215">
    <property type="entry name" value="PTS_IIA_lac"/>
    <property type="match status" value="1"/>
</dbReference>
<accession>A0A2V3W2I4</accession>
<evidence type="ECO:0000313" key="8">
    <source>
        <dbReference type="EMBL" id="PXW88282.1"/>
    </source>
</evidence>
<evidence type="ECO:0000256" key="7">
    <source>
        <dbReference type="PROSITE-ProRule" id="PRU00418"/>
    </source>
</evidence>
<evidence type="ECO:0000313" key="9">
    <source>
        <dbReference type="Proteomes" id="UP000247922"/>
    </source>
</evidence>
<dbReference type="Gene3D" id="1.20.58.80">
    <property type="entry name" value="Phosphotransferase system, lactose/cellobiose-type IIA subunit"/>
    <property type="match status" value="1"/>
</dbReference>
<dbReference type="EMBL" id="QJJR01000013">
    <property type="protein sequence ID" value="PXW88282.1"/>
    <property type="molecule type" value="Genomic_DNA"/>
</dbReference>
<dbReference type="PIRSF" id="PIRSF000699">
    <property type="entry name" value="PTS_IILac_III"/>
    <property type="match status" value="1"/>
</dbReference>
<dbReference type="Pfam" id="PF02255">
    <property type="entry name" value="PTS_IIA"/>
    <property type="match status" value="1"/>
</dbReference>
<dbReference type="InterPro" id="IPR003188">
    <property type="entry name" value="PTS_IIA_lac/cel"/>
</dbReference>
<keyword evidence="4" id="KW-0598">Phosphotransferase system</keyword>
<dbReference type="GO" id="GO:0009401">
    <property type="term" value="P:phosphoenolpyruvate-dependent sugar phosphotransferase system"/>
    <property type="evidence" value="ECO:0007669"/>
    <property type="project" value="UniProtKB-KW"/>
</dbReference>
<name>A0A2V3W2I4_9BACI</name>
<sequence length="107" mass="11891">MNKVKEDIQAIAFQIILHAGDARSSAMEAIQLAQAGNYDEAEAKIEAASQSFTEAHHVQTDLLQKEARGEMTDPTLIMIHAQDHLMTAMVVKDMAHVMIDLYRQLKG</sequence>
<dbReference type="GO" id="GO:0016740">
    <property type="term" value="F:transferase activity"/>
    <property type="evidence" value="ECO:0007669"/>
    <property type="project" value="UniProtKB-KW"/>
</dbReference>
<dbReference type="PANTHER" id="PTHR34382:SF7">
    <property type="entry name" value="PTS SYSTEM N,N'-DIACETYLCHITOBIOSE-SPECIFIC EIIA COMPONENT"/>
    <property type="match status" value="1"/>
</dbReference>
<evidence type="ECO:0000256" key="5">
    <source>
        <dbReference type="PIRSR" id="PIRSR000699-1"/>
    </source>
</evidence>